<gene>
    <name evidence="1" type="ORF">EDD58_101253</name>
</gene>
<evidence type="ECO:0000313" key="2">
    <source>
        <dbReference type="Proteomes" id="UP000294937"/>
    </source>
</evidence>
<dbReference type="AlphaFoldDB" id="A0A4V2UVP8"/>
<sequence>MQTLTKEVENILAQSGWHIDRQVDITEIENFLKSKGYSLSPLVIKALQEFGGIEYTFRHPDESCPLY</sequence>
<accession>A0A4V2UVP8</accession>
<keyword evidence="2" id="KW-1185">Reference proteome</keyword>
<protein>
    <submittedName>
        <fullName evidence="1">SUKH-3 immunity protein of toxin-antitoxin system</fullName>
    </submittedName>
</protein>
<name>A0A4V2UVP8_9BACL</name>
<proteinExistence type="predicted"/>
<dbReference type="InterPro" id="IPR025850">
    <property type="entry name" value="SUKH-3"/>
</dbReference>
<organism evidence="1 2">
    <name type="scientific">Hazenella coriacea</name>
    <dbReference type="NCBI Taxonomy" id="1179467"/>
    <lineage>
        <taxon>Bacteria</taxon>
        <taxon>Bacillati</taxon>
        <taxon>Bacillota</taxon>
        <taxon>Bacilli</taxon>
        <taxon>Bacillales</taxon>
        <taxon>Thermoactinomycetaceae</taxon>
        <taxon>Hazenella</taxon>
    </lineage>
</organism>
<dbReference type="EMBL" id="SMAG01000001">
    <property type="protein sequence ID" value="TCS96617.1"/>
    <property type="molecule type" value="Genomic_DNA"/>
</dbReference>
<dbReference type="RefSeq" id="WP_131923018.1">
    <property type="nucleotide sequence ID" value="NZ_SMAG01000001.1"/>
</dbReference>
<reference evidence="1 2" key="1">
    <citation type="submission" date="2019-03" db="EMBL/GenBank/DDBJ databases">
        <title>Genomic Encyclopedia of Type Strains, Phase IV (KMG-IV): sequencing the most valuable type-strain genomes for metagenomic binning, comparative biology and taxonomic classification.</title>
        <authorList>
            <person name="Goeker M."/>
        </authorList>
    </citation>
    <scope>NUCLEOTIDE SEQUENCE [LARGE SCALE GENOMIC DNA]</scope>
    <source>
        <strain evidence="1 2">DSM 45707</strain>
    </source>
</reference>
<dbReference type="Proteomes" id="UP000294937">
    <property type="component" value="Unassembled WGS sequence"/>
</dbReference>
<dbReference type="OrthoDB" id="1918885at2"/>
<dbReference type="Pfam" id="PF14433">
    <property type="entry name" value="SUKH-3"/>
    <property type="match status" value="1"/>
</dbReference>
<comment type="caution">
    <text evidence="1">The sequence shown here is derived from an EMBL/GenBank/DDBJ whole genome shotgun (WGS) entry which is preliminary data.</text>
</comment>
<evidence type="ECO:0000313" key="1">
    <source>
        <dbReference type="EMBL" id="TCS96617.1"/>
    </source>
</evidence>